<reference evidence="2 3" key="1">
    <citation type="submission" date="2008-07" db="EMBL/GenBank/DDBJ databases">
        <authorList>
            <person name="Gonzalez J."/>
            <person name="Sokolova T."/>
            <person name="Ferriera S."/>
            <person name="Johnson J."/>
            <person name="Kravitz S."/>
            <person name="Beeson K."/>
            <person name="Sutton G."/>
            <person name="Rogers Y.-H."/>
            <person name="Friedman R."/>
            <person name="Frazier M."/>
            <person name="Venter J.C."/>
        </authorList>
    </citation>
    <scope>NUCLEOTIDE SEQUENCE [LARGE SCALE GENOMIC DNA]</scope>
    <source>
        <strain evidence="2 3">DSM 12653</strain>
    </source>
</reference>
<dbReference type="EMBL" id="ABXP02000115">
    <property type="protein sequence ID" value="KKC28780.1"/>
    <property type="molecule type" value="Genomic_DNA"/>
</dbReference>
<protein>
    <recommendedName>
        <fullName evidence="4">Phage holin</fullName>
    </recommendedName>
</protein>
<comment type="caution">
    <text evidence="2">The sequence shown here is derived from an EMBL/GenBank/DDBJ whole genome shotgun (WGS) entry which is preliminary data.</text>
</comment>
<dbReference type="Proteomes" id="UP000010146">
    <property type="component" value="Unassembled WGS sequence"/>
</dbReference>
<accession>A0A0F5PJI7</accession>
<dbReference type="InterPro" id="IPR010026">
    <property type="entry name" value="Phage_holin_LL-H"/>
</dbReference>
<organism evidence="2 3">
    <name type="scientific">Caldanaerobacter subterraneus subsp. pacificus DSM 12653</name>
    <dbReference type="NCBI Taxonomy" id="391606"/>
    <lineage>
        <taxon>Bacteria</taxon>
        <taxon>Bacillati</taxon>
        <taxon>Bacillota</taxon>
        <taxon>Clostridia</taxon>
        <taxon>Thermoanaerobacterales</taxon>
        <taxon>Thermoanaerobacteraceae</taxon>
        <taxon>Caldanaerobacter</taxon>
    </lineage>
</organism>
<evidence type="ECO:0000313" key="3">
    <source>
        <dbReference type="Proteomes" id="UP000010146"/>
    </source>
</evidence>
<reference evidence="2 3" key="2">
    <citation type="journal article" date="2015" name="BMC Genomics">
        <title>Analysis of three genomes within the thermophilic bacterial species Caldanaerobacter subterraneus with a focus on carbon monoxide dehydrogenase evolution and hydrolase diversity.</title>
        <authorList>
            <person name="Sant'Anna F.H."/>
            <person name="Lebedinsky A.V."/>
            <person name="Sokolova T.G."/>
            <person name="Robb F.T."/>
            <person name="Gonzalez J.M."/>
        </authorList>
    </citation>
    <scope>NUCLEOTIDE SEQUENCE [LARGE SCALE GENOMIC DNA]</scope>
    <source>
        <strain evidence="2 3">DSM 12653</strain>
    </source>
</reference>
<dbReference type="RefSeq" id="WP_043883775.1">
    <property type="nucleotide sequence ID" value="NZ_ABXP02000115.1"/>
</dbReference>
<keyword evidence="1" id="KW-0812">Transmembrane</keyword>
<name>A0A0F5PJI7_9THEO</name>
<dbReference type="AlphaFoldDB" id="A0A0F5PJI7"/>
<evidence type="ECO:0000256" key="1">
    <source>
        <dbReference type="SAM" id="Phobius"/>
    </source>
</evidence>
<proteinExistence type="predicted"/>
<keyword evidence="1" id="KW-1133">Transmembrane helix</keyword>
<gene>
    <name evidence="2" type="ORF">CDSM653_02162</name>
</gene>
<evidence type="ECO:0000313" key="2">
    <source>
        <dbReference type="EMBL" id="KKC28780.1"/>
    </source>
</evidence>
<reference evidence="3" key="3">
    <citation type="submission" date="2015-02" db="EMBL/GenBank/DDBJ databases">
        <title>Genome analysis of three genomes within the thermophilic hydrogenogenic bacterial species Caldanaerobacter subterraneus.</title>
        <authorList>
            <person name="Sant'Anna F.H."/>
            <person name="Lebedinsky A."/>
            <person name="Sokolova T."/>
            <person name="Robb F.T."/>
            <person name="Gonzalez J.M."/>
        </authorList>
    </citation>
    <scope>NUCLEOTIDE SEQUENCE [LARGE SCALE GENOMIC DNA]</scope>
    <source>
        <strain evidence="3">DSM 12653</strain>
    </source>
</reference>
<dbReference type="Pfam" id="PF09682">
    <property type="entry name" value="Phage_holin_6_1"/>
    <property type="match status" value="1"/>
</dbReference>
<sequence>MKELIMTILTAGIQLLVMVALGYLIDYLSTKIGMEKLKRYYEIAKAFVQAVEQQVGPGNGPIKKEQVFKLLKKVIGNKLTDEEIDKLIEAAVFEMNYVLKLKGLQKELQKSE</sequence>
<keyword evidence="1" id="KW-0472">Membrane</keyword>
<dbReference type="NCBIfam" id="TIGR01673">
    <property type="entry name" value="holin_LLH"/>
    <property type="match status" value="1"/>
</dbReference>
<feature type="transmembrane region" description="Helical" evidence="1">
    <location>
        <begin position="6"/>
        <end position="29"/>
    </location>
</feature>
<evidence type="ECO:0008006" key="4">
    <source>
        <dbReference type="Google" id="ProtNLM"/>
    </source>
</evidence>